<evidence type="ECO:0000256" key="1">
    <source>
        <dbReference type="ARBA" id="ARBA00022679"/>
    </source>
</evidence>
<protein>
    <submittedName>
        <fullName evidence="6">Two-component system sensor histidine kinase ComP</fullName>
        <ecNumber evidence="6">2.7.13.3</ecNumber>
    </submittedName>
</protein>
<gene>
    <name evidence="6" type="ORF">ABIA69_001693</name>
</gene>
<dbReference type="InterPro" id="IPR003594">
    <property type="entry name" value="HATPase_dom"/>
</dbReference>
<feature type="transmembrane region" description="Helical" evidence="4">
    <location>
        <begin position="93"/>
        <end position="116"/>
    </location>
</feature>
<evidence type="ECO:0000259" key="5">
    <source>
        <dbReference type="Pfam" id="PF02518"/>
    </source>
</evidence>
<feature type="transmembrane region" description="Helical" evidence="4">
    <location>
        <begin position="312"/>
        <end position="332"/>
    </location>
</feature>
<keyword evidence="3" id="KW-0902">Two-component regulatory system</keyword>
<dbReference type="EMBL" id="JBEPSB010000005">
    <property type="protein sequence ID" value="MET4560549.1"/>
    <property type="molecule type" value="Genomic_DNA"/>
</dbReference>
<feature type="transmembrane region" description="Helical" evidence="4">
    <location>
        <begin position="219"/>
        <end position="240"/>
    </location>
</feature>
<dbReference type="SUPFAM" id="SSF55874">
    <property type="entry name" value="ATPase domain of HSP90 chaperone/DNA topoisomerase II/histidine kinase"/>
    <property type="match status" value="1"/>
</dbReference>
<evidence type="ECO:0000313" key="7">
    <source>
        <dbReference type="Proteomes" id="UP001549363"/>
    </source>
</evidence>
<keyword evidence="2 6" id="KW-0418">Kinase</keyword>
<name>A0ABV2PHW6_9BACI</name>
<feature type="transmembrane region" description="Helical" evidence="4">
    <location>
        <begin position="147"/>
        <end position="169"/>
    </location>
</feature>
<dbReference type="Gene3D" id="3.30.565.10">
    <property type="entry name" value="Histidine kinase-like ATPase, C-terminal domain"/>
    <property type="match status" value="1"/>
</dbReference>
<evidence type="ECO:0000256" key="3">
    <source>
        <dbReference type="ARBA" id="ARBA00023012"/>
    </source>
</evidence>
<organism evidence="6 7">
    <name type="scientific">Lysinibacillus parviboronicapiens</name>
    <dbReference type="NCBI Taxonomy" id="436516"/>
    <lineage>
        <taxon>Bacteria</taxon>
        <taxon>Bacillati</taxon>
        <taxon>Bacillota</taxon>
        <taxon>Bacilli</taxon>
        <taxon>Bacillales</taxon>
        <taxon>Bacillaceae</taxon>
        <taxon>Lysinibacillus</taxon>
    </lineage>
</organism>
<accession>A0ABV2PHW6</accession>
<reference evidence="6 7" key="1">
    <citation type="submission" date="2024-06" db="EMBL/GenBank/DDBJ databases">
        <title>Sorghum-associated microbial communities from plants grown in Nebraska, USA.</title>
        <authorList>
            <person name="Schachtman D."/>
        </authorList>
    </citation>
    <scope>NUCLEOTIDE SEQUENCE [LARGE SCALE GENOMIC DNA]</scope>
    <source>
        <strain evidence="6 7">736</strain>
    </source>
</reference>
<keyword evidence="4" id="KW-0812">Transmembrane</keyword>
<dbReference type="Pfam" id="PF02518">
    <property type="entry name" value="HATPase_c"/>
    <property type="match status" value="1"/>
</dbReference>
<dbReference type="EC" id="2.7.13.3" evidence="6"/>
<dbReference type="InterPro" id="IPR050482">
    <property type="entry name" value="Sensor_HK_TwoCompSys"/>
</dbReference>
<keyword evidence="4" id="KW-1133">Transmembrane helix</keyword>
<dbReference type="CDD" id="cd16917">
    <property type="entry name" value="HATPase_UhpB-NarQ-NarX-like"/>
    <property type="match status" value="1"/>
</dbReference>
<proteinExistence type="predicted"/>
<feature type="transmembrane region" description="Helical" evidence="4">
    <location>
        <begin position="338"/>
        <end position="356"/>
    </location>
</feature>
<feature type="transmembrane region" description="Helical" evidence="4">
    <location>
        <begin position="247"/>
        <end position="265"/>
    </location>
</feature>
<dbReference type="InterPro" id="IPR036890">
    <property type="entry name" value="HATPase_C_sf"/>
</dbReference>
<sequence length="754" mass="89177">MLYISYSAPFLSIELKEKNEQWLITAPYYKEWAFKQQIEAGDRVLNVDGIQIEDIPSIKYDSVIRAANELTILKPDGKRMDIQINHEDIPQQFYSVLIVPASYFFLTLIISFYLYYKQRNNTLLSLLILFILTVSLAYVSIGASSKLNSIGIIVNSGSMLLCLVILIHFLRNYFLFLDLHWQLFNNIKLFYTIPLAAVFLSIFSIIFPFKKFVFSNAVLWLFFLLLIMILSTLMICYLKYKTQQLKLLLISIIIPFLPFLFLYALPEILFHRYFLSADICSIFLMLIPFSFIFTQLTERIFDMEYFITRLRYYVSFSFAFTLWLLLGLYWFADLSISKMAEIFFFTFFSLTVLFYAKEKIDYRMRKVLFSTKGDYIHRLYKTVDRIGRVIKIEDLLQKFVQEASLHLEIDCVYAITYDYKNHQFTAANKSPAYLHHHFNEGIIERLQLGDIKRFDKYYLAFIHQDLDYKRILVIDHNNSIHLKDEELLWLELLLLYLNNFIENTKMVEELLEQLKHVKEADKNQLPWLNKLLWFRFEEEKYQLAQELHDTNLQEQLHIAREVNALIHDKNTMEIQSKLAKIHDHMIASLQDLRLYCENLKPPLLDTLGLNAALEKLIQKIHKRADFVLIYTVDRLYLEDERLNLMIYRLFQELLNNALKHSYANSVEIHLQEMANGFEIIYSDDGVGCDMEAFRQSDSMGIKGMQERVQAFNGQFYIESAIDEGMSIRITVNEGSDILDHTVHSRWSSHFIKGY</sequence>
<keyword evidence="1 6" id="KW-0808">Transferase</keyword>
<feature type="transmembrane region" description="Helical" evidence="4">
    <location>
        <begin position="189"/>
        <end position="207"/>
    </location>
</feature>
<dbReference type="PANTHER" id="PTHR24421">
    <property type="entry name" value="NITRATE/NITRITE SENSOR PROTEIN NARX-RELATED"/>
    <property type="match status" value="1"/>
</dbReference>
<evidence type="ECO:0000256" key="4">
    <source>
        <dbReference type="SAM" id="Phobius"/>
    </source>
</evidence>
<dbReference type="GO" id="GO:0004673">
    <property type="term" value="F:protein histidine kinase activity"/>
    <property type="evidence" value="ECO:0007669"/>
    <property type="project" value="UniProtKB-EC"/>
</dbReference>
<dbReference type="PANTHER" id="PTHR24421:SF60">
    <property type="entry name" value="SENSOR HISTIDINE KINASE COMP"/>
    <property type="match status" value="1"/>
</dbReference>
<dbReference type="Proteomes" id="UP001549363">
    <property type="component" value="Unassembled WGS sequence"/>
</dbReference>
<feature type="transmembrane region" description="Helical" evidence="4">
    <location>
        <begin position="123"/>
        <end position="141"/>
    </location>
</feature>
<feature type="domain" description="Histidine kinase/HSP90-like ATPase" evidence="5">
    <location>
        <begin position="646"/>
        <end position="732"/>
    </location>
</feature>
<evidence type="ECO:0000256" key="2">
    <source>
        <dbReference type="ARBA" id="ARBA00022777"/>
    </source>
</evidence>
<evidence type="ECO:0000313" key="6">
    <source>
        <dbReference type="EMBL" id="MET4560549.1"/>
    </source>
</evidence>
<feature type="transmembrane region" description="Helical" evidence="4">
    <location>
        <begin position="271"/>
        <end position="292"/>
    </location>
</feature>
<keyword evidence="7" id="KW-1185">Reference proteome</keyword>
<keyword evidence="4" id="KW-0472">Membrane</keyword>
<comment type="caution">
    <text evidence="6">The sequence shown here is derived from an EMBL/GenBank/DDBJ whole genome shotgun (WGS) entry which is preliminary data.</text>
</comment>